<comment type="caution">
    <text evidence="4">The sequence shown here is derived from an EMBL/GenBank/DDBJ whole genome shotgun (WGS) entry which is preliminary data.</text>
</comment>
<sequence length="312" mass="34392">MPESTVARPRRRRHWDVALRISPAQPYFRARSSNRLAVLAYPGVEDPGRFTAQLDRLRQVANPVGLTEVAEAVATGRSLPAHSVLLTFDDAGRSLVEHGLPLLAERGIPAVAFVVAELIGTDRPFWWHEAEFLVRNGGRARGLAGTAPTAAVGIMRRMPDPDRRRTLQELRVTARRPAPPRRQLTVADLRRLAEAGVEIGNHTLGHACLDQCDEHTVRTEIAEAHQLLTSWLGTPPRAFAYPHGTAAPPAQDQLRRLGYQAAFLFDHRLADGRPSHPLRISRLRIDSAVSVSRLDTVLSGLHPALHRLRGGA</sequence>
<keyword evidence="4" id="KW-0378">Hydrolase</keyword>
<dbReference type="PROSITE" id="PS51677">
    <property type="entry name" value="NODB"/>
    <property type="match status" value="1"/>
</dbReference>
<dbReference type="eggNOG" id="COG0726">
    <property type="taxonomic scope" value="Bacteria"/>
</dbReference>
<evidence type="ECO:0000259" key="3">
    <source>
        <dbReference type="PROSITE" id="PS51677"/>
    </source>
</evidence>
<dbReference type="GO" id="GO:0005576">
    <property type="term" value="C:extracellular region"/>
    <property type="evidence" value="ECO:0007669"/>
    <property type="project" value="UniProtKB-SubCell"/>
</dbReference>
<name>A0A0T6LQN7_WENVI</name>
<evidence type="ECO:0000256" key="2">
    <source>
        <dbReference type="ARBA" id="ARBA00022729"/>
    </source>
</evidence>
<dbReference type="STRING" id="76728.AQ490_25735"/>
<dbReference type="SUPFAM" id="SSF88713">
    <property type="entry name" value="Glycoside hydrolase/deacetylase"/>
    <property type="match status" value="1"/>
</dbReference>
<comment type="subcellular location">
    <subcellularLocation>
        <location evidence="1">Secreted</location>
    </subcellularLocation>
</comment>
<dbReference type="GO" id="GO:0016810">
    <property type="term" value="F:hydrolase activity, acting on carbon-nitrogen (but not peptide) bonds"/>
    <property type="evidence" value="ECO:0007669"/>
    <property type="project" value="InterPro"/>
</dbReference>
<dbReference type="PANTHER" id="PTHR34216">
    <property type="match status" value="1"/>
</dbReference>
<dbReference type="GO" id="GO:0005975">
    <property type="term" value="P:carbohydrate metabolic process"/>
    <property type="evidence" value="ECO:0007669"/>
    <property type="project" value="InterPro"/>
</dbReference>
<dbReference type="EMBL" id="LLZU01000027">
    <property type="protein sequence ID" value="KRV48209.1"/>
    <property type="molecule type" value="Genomic_DNA"/>
</dbReference>
<dbReference type="PANTHER" id="PTHR34216:SF3">
    <property type="entry name" value="POLY-BETA-1,6-N-ACETYL-D-GLUCOSAMINE N-DEACETYLASE"/>
    <property type="match status" value="1"/>
</dbReference>
<gene>
    <name evidence="4" type="ORF">AQ490_25735</name>
</gene>
<proteinExistence type="predicted"/>
<keyword evidence="5" id="KW-1185">Reference proteome</keyword>
<evidence type="ECO:0000256" key="1">
    <source>
        <dbReference type="ARBA" id="ARBA00004613"/>
    </source>
</evidence>
<evidence type="ECO:0000313" key="4">
    <source>
        <dbReference type="EMBL" id="KRV48209.1"/>
    </source>
</evidence>
<accession>A0A0T6LQN7</accession>
<dbReference type="InterPro" id="IPR002509">
    <property type="entry name" value="NODB_dom"/>
</dbReference>
<evidence type="ECO:0000313" key="5">
    <source>
        <dbReference type="Proteomes" id="UP000050867"/>
    </source>
</evidence>
<organism evidence="4 5">
    <name type="scientific">Wenjunlia vitaminophila</name>
    <name type="common">Streptomyces vitaminophilus</name>
    <dbReference type="NCBI Taxonomy" id="76728"/>
    <lineage>
        <taxon>Bacteria</taxon>
        <taxon>Bacillati</taxon>
        <taxon>Actinomycetota</taxon>
        <taxon>Actinomycetes</taxon>
        <taxon>Kitasatosporales</taxon>
        <taxon>Streptomycetaceae</taxon>
        <taxon>Wenjunlia</taxon>
    </lineage>
</organism>
<dbReference type="Pfam" id="PF01522">
    <property type="entry name" value="Polysacc_deac_1"/>
    <property type="match status" value="1"/>
</dbReference>
<dbReference type="InterPro" id="IPR051398">
    <property type="entry name" value="Polysacch_Deacetylase"/>
</dbReference>
<dbReference type="RefSeq" id="WP_018385363.1">
    <property type="nucleotide sequence ID" value="NZ_LLZU01000027.1"/>
</dbReference>
<dbReference type="AlphaFoldDB" id="A0A0T6LQN7"/>
<dbReference type="Proteomes" id="UP000050867">
    <property type="component" value="Unassembled WGS sequence"/>
</dbReference>
<dbReference type="InterPro" id="IPR011330">
    <property type="entry name" value="Glyco_hydro/deAcase_b/a-brl"/>
</dbReference>
<keyword evidence="2" id="KW-0732">Signal</keyword>
<dbReference type="Gene3D" id="3.20.20.370">
    <property type="entry name" value="Glycoside hydrolase/deacetylase"/>
    <property type="match status" value="1"/>
</dbReference>
<feature type="domain" description="NodB homology" evidence="3">
    <location>
        <begin position="82"/>
        <end position="312"/>
    </location>
</feature>
<protein>
    <submittedName>
        <fullName evidence="4">Hydrolase</fullName>
    </submittedName>
</protein>
<dbReference type="CDD" id="cd10918">
    <property type="entry name" value="CE4_NodB_like_5s_6s"/>
    <property type="match status" value="1"/>
</dbReference>
<reference evidence="4 5" key="1">
    <citation type="submission" date="2015-10" db="EMBL/GenBank/DDBJ databases">
        <title>Draft genome sequence of pyrrolomycin-producing Streptomyces vitaminophilus.</title>
        <authorList>
            <person name="Graham D.E."/>
            <person name="Mahan K.M."/>
            <person name="Klingeman D.M."/>
            <person name="Hettich R.L."/>
            <person name="Parry R.J."/>
        </authorList>
    </citation>
    <scope>NUCLEOTIDE SEQUENCE [LARGE SCALE GENOMIC DNA]</scope>
    <source>
        <strain evidence="4 5">ATCC 31673</strain>
    </source>
</reference>